<reference evidence="2" key="1">
    <citation type="submission" date="2020-02" db="EMBL/GenBank/DDBJ databases">
        <authorList>
            <person name="Palmer J.M."/>
        </authorList>
    </citation>
    <scope>NUCLEOTIDE SEQUENCE</scope>
    <source>
        <strain evidence="2">EPUS1.4</strain>
        <tissue evidence="2">Thallus</tissue>
    </source>
</reference>
<evidence type="ECO:0000313" key="3">
    <source>
        <dbReference type="Proteomes" id="UP000606974"/>
    </source>
</evidence>
<evidence type="ECO:0000256" key="1">
    <source>
        <dbReference type="SAM" id="MobiDB-lite"/>
    </source>
</evidence>
<name>A0A8H7DXW5_9EURO</name>
<evidence type="ECO:0000313" key="2">
    <source>
        <dbReference type="EMBL" id="KAF7503379.1"/>
    </source>
</evidence>
<dbReference type="Proteomes" id="UP000606974">
    <property type="component" value="Unassembled WGS sequence"/>
</dbReference>
<comment type="caution">
    <text evidence="2">The sequence shown here is derived from an EMBL/GenBank/DDBJ whole genome shotgun (WGS) entry which is preliminary data.</text>
</comment>
<proteinExistence type="predicted"/>
<dbReference type="AlphaFoldDB" id="A0A8H7DXW5"/>
<feature type="compositionally biased region" description="Basic and acidic residues" evidence="1">
    <location>
        <begin position="1"/>
        <end position="15"/>
    </location>
</feature>
<gene>
    <name evidence="2" type="ORF">GJ744_003943</name>
</gene>
<sequence length="51" mass="5792">MGQKKKEQALKKAQEEADEAERVFQGVQAKNARDKNAEVARMARVKKSLFT</sequence>
<dbReference type="EMBL" id="JAACFV010000182">
    <property type="protein sequence ID" value="KAF7503379.1"/>
    <property type="molecule type" value="Genomic_DNA"/>
</dbReference>
<feature type="region of interest" description="Disordered" evidence="1">
    <location>
        <begin position="1"/>
        <end position="20"/>
    </location>
</feature>
<protein>
    <submittedName>
        <fullName evidence="2">Uncharacterized protein</fullName>
    </submittedName>
</protein>
<accession>A0A8H7DXW5</accession>
<organism evidence="2 3">
    <name type="scientific">Endocarpon pusillum</name>
    <dbReference type="NCBI Taxonomy" id="364733"/>
    <lineage>
        <taxon>Eukaryota</taxon>
        <taxon>Fungi</taxon>
        <taxon>Dikarya</taxon>
        <taxon>Ascomycota</taxon>
        <taxon>Pezizomycotina</taxon>
        <taxon>Eurotiomycetes</taxon>
        <taxon>Chaetothyriomycetidae</taxon>
        <taxon>Verrucariales</taxon>
        <taxon>Verrucariaceae</taxon>
        <taxon>Endocarpon</taxon>
    </lineage>
</organism>
<keyword evidence="3" id="KW-1185">Reference proteome</keyword>